<name>A0ABS1LQK1_9MICO</name>
<dbReference type="Pfam" id="PF21597">
    <property type="entry name" value="TetR_C_43"/>
    <property type="match status" value="1"/>
</dbReference>
<evidence type="ECO:0000313" key="6">
    <source>
        <dbReference type="EMBL" id="MBL0888313.1"/>
    </source>
</evidence>
<dbReference type="InterPro" id="IPR036271">
    <property type="entry name" value="Tet_transcr_reg_TetR-rel_C_sf"/>
</dbReference>
<dbReference type="PANTHER" id="PTHR30055:SF234">
    <property type="entry name" value="HTH-TYPE TRANSCRIPTIONAL REGULATOR BETI"/>
    <property type="match status" value="1"/>
</dbReference>
<sequence length="199" mass="22363">MRRVRRVSLRADARLNRDRIVAAARAELASARTPSMVDVARAAGVGQGTLYRHFPTWQDLLLEVHLSDMDELAAAAPRLLEEHPPLEALRRWLQQLAEYGRLKRSLSDAMHHLIRDRSAAEGQFPNLGPFDLLIDACKADGSIRQDVTGYDLMLLVGFLWRLDLTDTRDERSSRLLDVVLDGLKAPDESNRCSPMPSSP</sequence>
<dbReference type="SUPFAM" id="SSF48498">
    <property type="entry name" value="Tetracyclin repressor-like, C-terminal domain"/>
    <property type="match status" value="1"/>
</dbReference>
<evidence type="ECO:0000256" key="4">
    <source>
        <dbReference type="PROSITE-ProRule" id="PRU00335"/>
    </source>
</evidence>
<feature type="domain" description="HTH tetR-type" evidence="5">
    <location>
        <begin position="14"/>
        <end position="72"/>
    </location>
</feature>
<evidence type="ECO:0000256" key="1">
    <source>
        <dbReference type="ARBA" id="ARBA00023015"/>
    </source>
</evidence>
<dbReference type="PROSITE" id="PS50977">
    <property type="entry name" value="HTH_TETR_2"/>
    <property type="match status" value="1"/>
</dbReference>
<evidence type="ECO:0000313" key="7">
    <source>
        <dbReference type="Proteomes" id="UP000675409"/>
    </source>
</evidence>
<keyword evidence="2 4" id="KW-0238">DNA-binding</keyword>
<gene>
    <name evidence="6" type="ORF">HGK34_18825</name>
</gene>
<dbReference type="InterPro" id="IPR049445">
    <property type="entry name" value="TetR_SbtR-like_C"/>
</dbReference>
<dbReference type="InterPro" id="IPR001647">
    <property type="entry name" value="HTH_TetR"/>
</dbReference>
<evidence type="ECO:0000259" key="5">
    <source>
        <dbReference type="PROSITE" id="PS50977"/>
    </source>
</evidence>
<comment type="caution">
    <text evidence="6">The sequence shown here is derived from an EMBL/GenBank/DDBJ whole genome shotgun (WGS) entry which is preliminary data.</text>
</comment>
<keyword evidence="7" id="KW-1185">Reference proteome</keyword>
<organism evidence="6 7">
    <name type="scientific">Myceligenerans indicum</name>
    <dbReference type="NCBI Taxonomy" id="2593663"/>
    <lineage>
        <taxon>Bacteria</taxon>
        <taxon>Bacillati</taxon>
        <taxon>Actinomycetota</taxon>
        <taxon>Actinomycetes</taxon>
        <taxon>Micrococcales</taxon>
        <taxon>Promicromonosporaceae</taxon>
        <taxon>Myceligenerans</taxon>
    </lineage>
</organism>
<dbReference type="SUPFAM" id="SSF46689">
    <property type="entry name" value="Homeodomain-like"/>
    <property type="match status" value="1"/>
</dbReference>
<evidence type="ECO:0000256" key="3">
    <source>
        <dbReference type="ARBA" id="ARBA00023163"/>
    </source>
</evidence>
<dbReference type="Proteomes" id="UP000675409">
    <property type="component" value="Unassembled WGS sequence"/>
</dbReference>
<dbReference type="EMBL" id="JABBYC010000051">
    <property type="protein sequence ID" value="MBL0888313.1"/>
    <property type="molecule type" value="Genomic_DNA"/>
</dbReference>
<feature type="DNA-binding region" description="H-T-H motif" evidence="4">
    <location>
        <begin position="35"/>
        <end position="54"/>
    </location>
</feature>
<reference evidence="6 7" key="1">
    <citation type="journal article" date="2021" name="Arch. Microbiol.">
        <title>Myceligenerans indicum sp. nov., an actinobacterium isolated from mangrove sediment of Sundarbans, India.</title>
        <authorList>
            <person name="Asha K."/>
            <person name="Bhadury P."/>
        </authorList>
    </citation>
    <scope>NUCLEOTIDE SEQUENCE [LARGE SCALE GENOMIC DNA]</scope>
    <source>
        <strain evidence="6 7">I2</strain>
    </source>
</reference>
<evidence type="ECO:0000256" key="2">
    <source>
        <dbReference type="ARBA" id="ARBA00023125"/>
    </source>
</evidence>
<keyword evidence="1" id="KW-0805">Transcription regulation</keyword>
<protein>
    <submittedName>
        <fullName evidence="6">Helix-turn-helix transcriptional regulator</fullName>
    </submittedName>
</protein>
<accession>A0ABS1LQK1</accession>
<dbReference type="Gene3D" id="1.10.357.10">
    <property type="entry name" value="Tetracycline Repressor, domain 2"/>
    <property type="match status" value="1"/>
</dbReference>
<dbReference type="Pfam" id="PF00440">
    <property type="entry name" value="TetR_N"/>
    <property type="match status" value="1"/>
</dbReference>
<proteinExistence type="predicted"/>
<dbReference type="PANTHER" id="PTHR30055">
    <property type="entry name" value="HTH-TYPE TRANSCRIPTIONAL REGULATOR RUTR"/>
    <property type="match status" value="1"/>
</dbReference>
<dbReference type="InterPro" id="IPR009057">
    <property type="entry name" value="Homeodomain-like_sf"/>
</dbReference>
<dbReference type="InterPro" id="IPR050109">
    <property type="entry name" value="HTH-type_TetR-like_transc_reg"/>
</dbReference>
<keyword evidence="3" id="KW-0804">Transcription</keyword>
<dbReference type="RefSeq" id="WP_201850252.1">
    <property type="nucleotide sequence ID" value="NZ_JABBYC010000051.1"/>
</dbReference>